<evidence type="ECO:0000259" key="3">
    <source>
        <dbReference type="Pfam" id="PF05368"/>
    </source>
</evidence>
<comment type="similarity">
    <text evidence="1">Belongs to the NmrA-type oxidoreductase family.</text>
</comment>
<dbReference type="SUPFAM" id="SSF51735">
    <property type="entry name" value="NAD(P)-binding Rossmann-fold domains"/>
    <property type="match status" value="1"/>
</dbReference>
<dbReference type="InterPro" id="IPR036291">
    <property type="entry name" value="NAD(P)-bd_dom_sf"/>
</dbReference>
<evidence type="ECO:0000313" key="5">
    <source>
        <dbReference type="Proteomes" id="UP001229081"/>
    </source>
</evidence>
<gene>
    <name evidence="4" type="ORF">QXL92_15485</name>
</gene>
<comment type="caution">
    <text evidence="4">The sequence shown here is derived from an EMBL/GenBank/DDBJ whole genome shotgun (WGS) entry which is preliminary data.</text>
</comment>
<dbReference type="InterPro" id="IPR051164">
    <property type="entry name" value="NmrA-like_oxidored"/>
</dbReference>
<protein>
    <submittedName>
        <fullName evidence="4">NmrA family NAD(P)-binding protein</fullName>
    </submittedName>
</protein>
<dbReference type="Gene3D" id="3.90.25.10">
    <property type="entry name" value="UDP-galactose 4-epimerase, domain 1"/>
    <property type="match status" value="1"/>
</dbReference>
<evidence type="ECO:0000313" key="4">
    <source>
        <dbReference type="EMBL" id="MDP7736145.1"/>
    </source>
</evidence>
<dbReference type="Pfam" id="PF05368">
    <property type="entry name" value="NmrA"/>
    <property type="match status" value="1"/>
</dbReference>
<feature type="domain" description="NmrA-like" evidence="3">
    <location>
        <begin position="28"/>
        <end position="262"/>
    </location>
</feature>
<dbReference type="PANTHER" id="PTHR42748:SF7">
    <property type="entry name" value="NMRA LIKE REDOX SENSOR 1-RELATED"/>
    <property type="match status" value="1"/>
</dbReference>
<keyword evidence="2" id="KW-0521">NADP</keyword>
<dbReference type="PANTHER" id="PTHR42748">
    <property type="entry name" value="NITROGEN METABOLITE REPRESSION PROTEIN NMRA FAMILY MEMBER"/>
    <property type="match status" value="1"/>
</dbReference>
<reference evidence="4" key="1">
    <citation type="submission" date="2023-06" db="EMBL/GenBank/DDBJ databases">
        <title>Identification of two novel mycobacterium reveal diversities and complexities of Mycobacterium gordonae clade.</title>
        <authorList>
            <person name="Matsumoto Y."/>
            <person name="Nakamura S."/>
            <person name="Motooka D."/>
            <person name="Fukushima K."/>
        </authorList>
    </citation>
    <scope>NUCLEOTIDE SEQUENCE</scope>
    <source>
        <strain evidence="4">TY812</strain>
    </source>
</reference>
<dbReference type="InterPro" id="IPR008030">
    <property type="entry name" value="NmrA-like"/>
</dbReference>
<organism evidence="4 5">
    <name type="scientific">Mycobacterium paragordonae</name>
    <dbReference type="NCBI Taxonomy" id="1389713"/>
    <lineage>
        <taxon>Bacteria</taxon>
        <taxon>Bacillati</taxon>
        <taxon>Actinomycetota</taxon>
        <taxon>Actinomycetes</taxon>
        <taxon>Mycobacteriales</taxon>
        <taxon>Mycobacteriaceae</taxon>
        <taxon>Mycobacterium</taxon>
    </lineage>
</organism>
<dbReference type="Proteomes" id="UP001229081">
    <property type="component" value="Unassembled WGS sequence"/>
</dbReference>
<name>A0AAJ1W1J8_9MYCO</name>
<dbReference type="AlphaFoldDB" id="A0AAJ1W1J8"/>
<accession>A0AAJ1W1J8</accession>
<evidence type="ECO:0000256" key="2">
    <source>
        <dbReference type="ARBA" id="ARBA00022857"/>
    </source>
</evidence>
<dbReference type="EMBL" id="JAUFSA010000001">
    <property type="protein sequence ID" value="MDP7736145.1"/>
    <property type="molecule type" value="Genomic_DNA"/>
</dbReference>
<dbReference type="Gene3D" id="3.40.50.720">
    <property type="entry name" value="NAD(P)-binding Rossmann-like Domain"/>
    <property type="match status" value="1"/>
</dbReference>
<dbReference type="RefSeq" id="WP_306255258.1">
    <property type="nucleotide sequence ID" value="NZ_JAUFSA010000001.1"/>
</dbReference>
<evidence type="ECO:0000256" key="1">
    <source>
        <dbReference type="ARBA" id="ARBA00006328"/>
    </source>
</evidence>
<sequence>MTVRSLTTPSQPNTKTQIAGDFMTNTSKDPIVVIGATGQQGSATVDALVDRGMAVRALTRSVDSAAARALAGRGVEVVEAELDAPDSIRRAFEGAGAAFAMTSLLGPRGVDGEVAHGKVIVEAAHAAQLPFLVYSSVGGAERKSGVPHFESKRRVEEFLIGAVPANIIRPAFFMENLLEMIDRKDGKLAFSMAMPGNVPLQMISVRDIGSVAATLLVRRDSAAAPVEIAGDEVSGEQIANLVAQRFGESATFVELPLDVFGDDDDGRAMFRWFSDPPSYRADFARTRDLGDDVEDLSRWLARQPSPYSEAQS</sequence>
<proteinExistence type="inferred from homology"/>